<evidence type="ECO:0000313" key="2">
    <source>
        <dbReference type="Proteomes" id="UP000314294"/>
    </source>
</evidence>
<dbReference type="OrthoDB" id="7612635at2759"/>
<evidence type="ECO:0000313" key="1">
    <source>
        <dbReference type="EMBL" id="TNN68307.1"/>
    </source>
</evidence>
<dbReference type="Proteomes" id="UP000314294">
    <property type="component" value="Unassembled WGS sequence"/>
</dbReference>
<proteinExistence type="predicted"/>
<dbReference type="EMBL" id="SRLO01000192">
    <property type="protein sequence ID" value="TNN68307.1"/>
    <property type="molecule type" value="Genomic_DNA"/>
</dbReference>
<dbReference type="AlphaFoldDB" id="A0A4Z2HRI1"/>
<reference evidence="1 2" key="1">
    <citation type="submission" date="2019-03" db="EMBL/GenBank/DDBJ databases">
        <title>First draft genome of Liparis tanakae, snailfish: a comprehensive survey of snailfish specific genes.</title>
        <authorList>
            <person name="Kim W."/>
            <person name="Song I."/>
            <person name="Jeong J.-H."/>
            <person name="Kim D."/>
            <person name="Kim S."/>
            <person name="Ryu S."/>
            <person name="Song J.Y."/>
            <person name="Lee S.K."/>
        </authorList>
    </citation>
    <scope>NUCLEOTIDE SEQUENCE [LARGE SCALE GENOMIC DNA]</scope>
    <source>
        <tissue evidence="1">Muscle</tissue>
    </source>
</reference>
<keyword evidence="2" id="KW-1185">Reference proteome</keyword>
<gene>
    <name evidence="1" type="primary">DHE2</name>
    <name evidence="1" type="ORF">EYF80_021490</name>
</gene>
<protein>
    <submittedName>
        <fullName evidence="1">NAD-specific glutamate dehydrogenase</fullName>
    </submittedName>
</protein>
<accession>A0A4Z2HRI1</accession>
<comment type="caution">
    <text evidence="1">The sequence shown here is derived from an EMBL/GenBank/DDBJ whole genome shotgun (WGS) entry which is preliminary data.</text>
</comment>
<organism evidence="1 2">
    <name type="scientific">Liparis tanakae</name>
    <name type="common">Tanaka's snailfish</name>
    <dbReference type="NCBI Taxonomy" id="230148"/>
    <lineage>
        <taxon>Eukaryota</taxon>
        <taxon>Metazoa</taxon>
        <taxon>Chordata</taxon>
        <taxon>Craniata</taxon>
        <taxon>Vertebrata</taxon>
        <taxon>Euteleostomi</taxon>
        <taxon>Actinopterygii</taxon>
        <taxon>Neopterygii</taxon>
        <taxon>Teleostei</taxon>
        <taxon>Neoteleostei</taxon>
        <taxon>Acanthomorphata</taxon>
        <taxon>Eupercaria</taxon>
        <taxon>Perciformes</taxon>
        <taxon>Cottioidei</taxon>
        <taxon>Cottales</taxon>
        <taxon>Liparidae</taxon>
        <taxon>Liparis</taxon>
    </lineage>
</organism>
<name>A0A4Z2HRI1_9TELE</name>
<sequence length="205" mass="21744">MDLGLVHLGIPQGLLHRLQGPTEQVCIELFKTGSGDGSVEIHSFIEGIDLDAGLGAAGEVLTKYSVGWVHGHLVLGSISDESLGVCEGHIAGRGPVSLVIGNDFHFAMLEDAHTGICGSQIDAYYWMAAQMKSSKSISPEVLGELLHVAGETPVSVNLRVENLQEPAAQLQESQSVPDLIRLVLGQLLSQCLPPVKVPDGCHQLI</sequence>